<dbReference type="Gene3D" id="1.25.40.20">
    <property type="entry name" value="Ankyrin repeat-containing domain"/>
    <property type="match status" value="1"/>
</dbReference>
<dbReference type="InterPro" id="IPR000210">
    <property type="entry name" value="BTB/POZ_dom"/>
</dbReference>
<dbReference type="PROSITE" id="PS50297">
    <property type="entry name" value="ANK_REP_REGION"/>
    <property type="match status" value="1"/>
</dbReference>
<feature type="repeat" description="ANK" evidence="3">
    <location>
        <begin position="324"/>
        <end position="356"/>
    </location>
</feature>
<organism evidence="6 7">
    <name type="scientific">Sphagnum troendelagicum</name>
    <dbReference type="NCBI Taxonomy" id="128251"/>
    <lineage>
        <taxon>Eukaryota</taxon>
        <taxon>Viridiplantae</taxon>
        <taxon>Streptophyta</taxon>
        <taxon>Embryophyta</taxon>
        <taxon>Bryophyta</taxon>
        <taxon>Sphagnophytina</taxon>
        <taxon>Sphagnopsida</taxon>
        <taxon>Sphagnales</taxon>
        <taxon>Sphagnaceae</taxon>
        <taxon>Sphagnum</taxon>
    </lineage>
</organism>
<dbReference type="PROSITE" id="PS50097">
    <property type="entry name" value="BTB"/>
    <property type="match status" value="1"/>
</dbReference>
<feature type="region of interest" description="Disordered" evidence="4">
    <location>
        <begin position="245"/>
        <end position="266"/>
    </location>
</feature>
<accession>A0ABP0UJX7</accession>
<feature type="region of interest" description="Disordered" evidence="4">
    <location>
        <begin position="433"/>
        <end position="455"/>
    </location>
</feature>
<proteinExistence type="inferred from homology"/>
<sequence>MNLEEQPLKSLSEDLLSLLVNGQAFSDVTFAVEGRHVYAHKCVLAARSPFFRMIFCGNAQQMQMWDDDHQHHHHAGTVPQTTTTTAAAAIHVAQQAVIPVGIVGHDVFMLLLQFLYSGTLSFSPQNHVSSLRSCKEKGCWHTHCTSAVEFALETLNAAQFFGMDQLSTLTQKHLAAMAEKASIKDVMRILVAARKQIDGPHLWALCSKLVAKSGLPSDVLQKHLPADVVVEIELIRQKTGYHGSYDGGSGSSISNNALSEQRTKRMQKALDSSDVELVNMMVMGEGLNLDKALALHYAVSNCSRKVVKTLLDLGAANVNLQGLDGRTPLHMVAEAGDPEMIAMLLDHQADPHIRTANGRTAIDIVQAVAADALASSGTMTMSYSNHPSIKGSDRHNRLRLCLELLERAAAMTVVHAGATSKLDSGSCSVSTFTEHGSISPFQQRPDESNDNNFASIPRRAGAGIIQPLAQGAQLRNNDFYSSPGSQGKGDGRQLERGNASDSISGFVQQSSLAWAMEEEHCWQAESSSPNYSFTVEQQNSRLEEGQQSTKTTPHLYSDLKDLPLLRDVVLKDITNETLENLKNCTALNNLSDEEVNSGWQLFFQEQQ</sequence>
<protein>
    <recommendedName>
        <fullName evidence="5">BTB domain-containing protein</fullName>
    </recommendedName>
</protein>
<dbReference type="PANTHER" id="PTHR46668:SF1">
    <property type="entry name" value="REGULATORY PROTEIN NPR5"/>
    <property type="match status" value="1"/>
</dbReference>
<dbReference type="InterPro" id="IPR036770">
    <property type="entry name" value="Ankyrin_rpt-contain_sf"/>
</dbReference>
<evidence type="ECO:0000259" key="5">
    <source>
        <dbReference type="PROSITE" id="PS50097"/>
    </source>
</evidence>
<dbReference type="CDD" id="cd18310">
    <property type="entry name" value="BTB_POZ_NPR_plant"/>
    <property type="match status" value="1"/>
</dbReference>
<keyword evidence="7" id="KW-1185">Reference proteome</keyword>
<feature type="compositionally biased region" description="Polar residues" evidence="4">
    <location>
        <begin position="475"/>
        <end position="485"/>
    </location>
</feature>
<dbReference type="InterPro" id="IPR044284">
    <property type="entry name" value="NPR5/6"/>
</dbReference>
<feature type="compositionally biased region" description="Polar residues" evidence="4">
    <location>
        <begin position="433"/>
        <end position="442"/>
    </location>
</feature>
<reference evidence="6" key="1">
    <citation type="submission" date="2024-02" db="EMBL/GenBank/DDBJ databases">
        <authorList>
            <consortium name="ELIXIR-Norway"/>
            <consortium name="Elixir Norway"/>
        </authorList>
    </citation>
    <scope>NUCLEOTIDE SEQUENCE</scope>
</reference>
<dbReference type="SMART" id="SM00225">
    <property type="entry name" value="BTB"/>
    <property type="match status" value="1"/>
</dbReference>
<dbReference type="PANTHER" id="PTHR46668">
    <property type="entry name" value="BTB/POZ DOMAIN AND ANKYRIN REPEAT-CONTAINING PROTEIN NH5.2"/>
    <property type="match status" value="1"/>
</dbReference>
<gene>
    <name evidence="6" type="ORF">CSSPTR1EN2_LOCUS16483</name>
</gene>
<evidence type="ECO:0000256" key="2">
    <source>
        <dbReference type="ARBA" id="ARBA00044752"/>
    </source>
</evidence>
<dbReference type="InterPro" id="IPR011333">
    <property type="entry name" value="SKP1/BTB/POZ_sf"/>
</dbReference>
<keyword evidence="3" id="KW-0040">ANK repeat</keyword>
<comment type="similarity">
    <text evidence="2">Belongs to the plant 'ANKYRIN-BTB/POZ' family. 'NOOT-BOP-COCH-like' (NBCL) subfamily.</text>
</comment>
<evidence type="ECO:0000256" key="1">
    <source>
        <dbReference type="ARBA" id="ARBA00004906"/>
    </source>
</evidence>
<evidence type="ECO:0000256" key="3">
    <source>
        <dbReference type="PROSITE-ProRule" id="PRU00023"/>
    </source>
</evidence>
<dbReference type="InterPro" id="IPR002110">
    <property type="entry name" value="Ankyrin_rpt"/>
</dbReference>
<dbReference type="Pfam" id="PF00651">
    <property type="entry name" value="BTB"/>
    <property type="match status" value="1"/>
</dbReference>
<dbReference type="Proteomes" id="UP001497512">
    <property type="component" value="Chromosome 4"/>
</dbReference>
<comment type="pathway">
    <text evidence="1">Protein modification; protein ubiquitination.</text>
</comment>
<dbReference type="SUPFAM" id="SSF48403">
    <property type="entry name" value="Ankyrin repeat"/>
    <property type="match status" value="1"/>
</dbReference>
<evidence type="ECO:0000313" key="6">
    <source>
        <dbReference type="EMBL" id="CAK9222864.1"/>
    </source>
</evidence>
<name>A0ABP0UJX7_9BRYO</name>
<dbReference type="Gene3D" id="3.30.710.10">
    <property type="entry name" value="Potassium Channel Kv1.1, Chain A"/>
    <property type="match status" value="1"/>
</dbReference>
<evidence type="ECO:0000313" key="7">
    <source>
        <dbReference type="Proteomes" id="UP001497512"/>
    </source>
</evidence>
<dbReference type="EMBL" id="OZ019896">
    <property type="protein sequence ID" value="CAK9222864.1"/>
    <property type="molecule type" value="Genomic_DNA"/>
</dbReference>
<dbReference type="Pfam" id="PF13857">
    <property type="entry name" value="Ank_5"/>
    <property type="match status" value="1"/>
</dbReference>
<dbReference type="SMART" id="SM00248">
    <property type="entry name" value="ANK"/>
    <property type="match status" value="2"/>
</dbReference>
<evidence type="ECO:0000256" key="4">
    <source>
        <dbReference type="SAM" id="MobiDB-lite"/>
    </source>
</evidence>
<feature type="region of interest" description="Disordered" evidence="4">
    <location>
        <begin position="475"/>
        <end position="500"/>
    </location>
</feature>
<dbReference type="SUPFAM" id="SSF54695">
    <property type="entry name" value="POZ domain"/>
    <property type="match status" value="1"/>
</dbReference>
<dbReference type="PROSITE" id="PS50088">
    <property type="entry name" value="ANK_REPEAT"/>
    <property type="match status" value="1"/>
</dbReference>
<feature type="domain" description="BTB" evidence="5">
    <location>
        <begin position="26"/>
        <end position="124"/>
    </location>
</feature>